<evidence type="ECO:0000313" key="3">
    <source>
        <dbReference type="Proteomes" id="UP000026915"/>
    </source>
</evidence>
<keyword evidence="3" id="KW-1185">Reference proteome</keyword>
<keyword evidence="1" id="KW-0812">Transmembrane</keyword>
<keyword evidence="1" id="KW-0472">Membrane</keyword>
<dbReference type="HOGENOM" id="CLU_2363886_0_0_1"/>
<name>A0A061GR89_THECC</name>
<dbReference type="EMBL" id="CM001887">
    <property type="protein sequence ID" value="EOY31928.1"/>
    <property type="molecule type" value="Genomic_DNA"/>
</dbReference>
<accession>A0A061GR89</accession>
<evidence type="ECO:0000256" key="1">
    <source>
        <dbReference type="SAM" id="Phobius"/>
    </source>
</evidence>
<keyword evidence="1" id="KW-1133">Transmembrane helix</keyword>
<protein>
    <submittedName>
        <fullName evidence="2">Uncharacterized protein</fullName>
    </submittedName>
</protein>
<proteinExistence type="predicted"/>
<organism evidence="2 3">
    <name type="scientific">Theobroma cacao</name>
    <name type="common">Cacao</name>
    <name type="synonym">Cocoa</name>
    <dbReference type="NCBI Taxonomy" id="3641"/>
    <lineage>
        <taxon>Eukaryota</taxon>
        <taxon>Viridiplantae</taxon>
        <taxon>Streptophyta</taxon>
        <taxon>Embryophyta</taxon>
        <taxon>Tracheophyta</taxon>
        <taxon>Spermatophyta</taxon>
        <taxon>Magnoliopsida</taxon>
        <taxon>eudicotyledons</taxon>
        <taxon>Gunneridae</taxon>
        <taxon>Pentapetalae</taxon>
        <taxon>rosids</taxon>
        <taxon>malvids</taxon>
        <taxon>Malvales</taxon>
        <taxon>Malvaceae</taxon>
        <taxon>Byttnerioideae</taxon>
        <taxon>Theobroma</taxon>
    </lineage>
</organism>
<gene>
    <name evidence="2" type="ORF">TCM_039292</name>
</gene>
<evidence type="ECO:0000313" key="2">
    <source>
        <dbReference type="EMBL" id="EOY31928.1"/>
    </source>
</evidence>
<dbReference type="Gramene" id="EOY31928">
    <property type="protein sequence ID" value="EOY31928"/>
    <property type="gene ID" value="TCM_039292"/>
</dbReference>
<dbReference type="Proteomes" id="UP000026915">
    <property type="component" value="Chromosome 9"/>
</dbReference>
<dbReference type="InParanoid" id="A0A061GR89"/>
<reference evidence="2 3" key="1">
    <citation type="journal article" date="2013" name="Genome Biol.">
        <title>The genome sequence of the most widely cultivated cacao type and its use to identify candidate genes regulating pod color.</title>
        <authorList>
            <person name="Motamayor J.C."/>
            <person name="Mockaitis K."/>
            <person name="Schmutz J."/>
            <person name="Haiminen N."/>
            <person name="Iii D.L."/>
            <person name="Cornejo O."/>
            <person name="Findley S.D."/>
            <person name="Zheng P."/>
            <person name="Utro F."/>
            <person name="Royaert S."/>
            <person name="Saski C."/>
            <person name="Jenkins J."/>
            <person name="Podicheti R."/>
            <person name="Zhao M."/>
            <person name="Scheffler B.E."/>
            <person name="Stack J.C."/>
            <person name="Feltus F.A."/>
            <person name="Mustiga G.M."/>
            <person name="Amores F."/>
            <person name="Phillips W."/>
            <person name="Marelli J.P."/>
            <person name="May G.D."/>
            <person name="Shapiro H."/>
            <person name="Ma J."/>
            <person name="Bustamante C.D."/>
            <person name="Schnell R.J."/>
            <person name="Main D."/>
            <person name="Gilbert D."/>
            <person name="Parida L."/>
            <person name="Kuhn D.N."/>
        </authorList>
    </citation>
    <scope>NUCLEOTIDE SEQUENCE [LARGE SCALE GENOMIC DNA]</scope>
    <source>
        <strain evidence="3">cv. Matina 1-6</strain>
    </source>
</reference>
<feature type="transmembrane region" description="Helical" evidence="1">
    <location>
        <begin position="20"/>
        <end position="38"/>
    </location>
</feature>
<sequence>MIRISYLKKPIPSYLVPVKLPYYIHIAVHLLWCTMNLAKLGLSILRKKAINLFRFLQVFYKVDILIMTNTTFGHVGLRFNIQNGKPVDEYINKTRA</sequence>
<dbReference type="AlphaFoldDB" id="A0A061GR89"/>